<dbReference type="Proteomes" id="UP000887579">
    <property type="component" value="Unplaced"/>
</dbReference>
<accession>A0AC34F4X1</accession>
<protein>
    <submittedName>
        <fullName evidence="2">Potassium channel domain-containing protein</fullName>
    </submittedName>
</protein>
<name>A0AC34F4X1_9BILA</name>
<evidence type="ECO:0000313" key="2">
    <source>
        <dbReference type="WBParaSite" id="ES5_v2.g12090.t1"/>
    </source>
</evidence>
<dbReference type="WBParaSite" id="ES5_v2.g12090.t1">
    <property type="protein sequence ID" value="ES5_v2.g12090.t1"/>
    <property type="gene ID" value="ES5_v2.g12090"/>
</dbReference>
<organism evidence="1 2">
    <name type="scientific">Panagrolaimus sp. ES5</name>
    <dbReference type="NCBI Taxonomy" id="591445"/>
    <lineage>
        <taxon>Eukaryota</taxon>
        <taxon>Metazoa</taxon>
        <taxon>Ecdysozoa</taxon>
        <taxon>Nematoda</taxon>
        <taxon>Chromadorea</taxon>
        <taxon>Rhabditida</taxon>
        <taxon>Tylenchina</taxon>
        <taxon>Panagrolaimomorpha</taxon>
        <taxon>Panagrolaimoidea</taxon>
        <taxon>Panagrolaimidae</taxon>
        <taxon>Panagrolaimus</taxon>
    </lineage>
</organism>
<reference evidence="2" key="1">
    <citation type="submission" date="2022-11" db="UniProtKB">
        <authorList>
            <consortium name="WormBaseParasite"/>
        </authorList>
    </citation>
    <scope>IDENTIFICATION</scope>
</reference>
<sequence length="361" mass="40634">MSKKFFDQKSVRALRLLTTTFIYLVGGAFIFSFLEFDSDEALKAEIAQTRAEMQEKYNFSQEDYVELEKAVVTAVPFGAGYQWQVNTLIGYCLLKFRHCLASYGIHVLPQIKSKHLLFISLSIGTLTIAIGTFVFHQYEGWTIFNSLYYIVITLSTIGFGDYVPLQTGGRLQKDIGYVFFTLGFILFGLAIFSACINLLVLECMAHNADIVTARSRLRRLLSLRRSTSSFRPQHQPQKTLPKSPSKAKVVSTKNISTPAAGAVGAVAAGVGGVLTGGGNVQTANRLSRHYRNSRHSELLEGISHDLKDIRIQKDVEKRNKQFFTDVYELYMNKKPAYFTVRRLPSVYIEHLVHTSPTDVFL</sequence>
<proteinExistence type="predicted"/>
<evidence type="ECO:0000313" key="1">
    <source>
        <dbReference type="Proteomes" id="UP000887579"/>
    </source>
</evidence>